<evidence type="ECO:0000313" key="5">
    <source>
        <dbReference type="Proteomes" id="UP001175261"/>
    </source>
</evidence>
<protein>
    <recommendedName>
        <fullName evidence="3">DRBM domain-containing protein</fullName>
    </recommendedName>
</protein>
<feature type="compositionally biased region" description="Polar residues" evidence="2">
    <location>
        <begin position="181"/>
        <end position="195"/>
    </location>
</feature>
<dbReference type="SUPFAM" id="SSF54768">
    <property type="entry name" value="dsRNA-binding domain-like"/>
    <property type="match status" value="1"/>
</dbReference>
<dbReference type="PROSITE" id="PS50137">
    <property type="entry name" value="DS_RBD"/>
    <property type="match status" value="1"/>
</dbReference>
<dbReference type="AlphaFoldDB" id="A0AA39GLB2"/>
<comment type="caution">
    <text evidence="4">The sequence shown here is derived from an EMBL/GenBank/DDBJ whole genome shotgun (WGS) entry which is preliminary data.</text>
</comment>
<evidence type="ECO:0000256" key="1">
    <source>
        <dbReference type="PROSITE-ProRule" id="PRU00266"/>
    </source>
</evidence>
<evidence type="ECO:0000313" key="4">
    <source>
        <dbReference type="EMBL" id="KAK0389490.1"/>
    </source>
</evidence>
<name>A0AA39GLB2_SARSR</name>
<accession>A0AA39GLB2</accession>
<dbReference type="InterPro" id="IPR014720">
    <property type="entry name" value="dsRBD_dom"/>
</dbReference>
<proteinExistence type="predicted"/>
<sequence length="331" mass="36163">MTPYQTPNAALLAALRTWVDSKEALERTNGSPSITREEVELISRLIRMKDATEADPGNCIGDLNLYTQQQGGSVDYSTEEHIPPGRAGGGGQWRIYCRLSWSGQVFPQPGYGYNEGEKPPSFSSKKAAKQFAAKQAMEYIRNEASSRALASIMGASNASVHPHDGSGGSSSSPPPKRFRTEQLQPTGNLAVTSSESNITTGGLKLHPVVTNDDKTGNVIPGAKSTQNEAFNIQTMIRQLALRMNYHVPTYDIKPEPNRPGFFQGEATWRKELLAPEQPIRVQGVYGAAQATVQLAAKVYEWLEKQEARRVADLADIMEDIAPARSEKEGSE</sequence>
<dbReference type="Proteomes" id="UP001175261">
    <property type="component" value="Unassembled WGS sequence"/>
</dbReference>
<dbReference type="GO" id="GO:0003723">
    <property type="term" value="F:RNA binding"/>
    <property type="evidence" value="ECO:0007669"/>
    <property type="project" value="UniProtKB-UniRule"/>
</dbReference>
<dbReference type="Gene3D" id="3.30.160.20">
    <property type="match status" value="1"/>
</dbReference>
<evidence type="ECO:0000259" key="3">
    <source>
        <dbReference type="PROSITE" id="PS50137"/>
    </source>
</evidence>
<feature type="domain" description="DRBM" evidence="3">
    <location>
        <begin position="58"/>
        <end position="142"/>
    </location>
</feature>
<feature type="region of interest" description="Disordered" evidence="2">
    <location>
        <begin position="157"/>
        <end position="195"/>
    </location>
</feature>
<reference evidence="4" key="1">
    <citation type="submission" date="2022-10" db="EMBL/GenBank/DDBJ databases">
        <title>Determination and structural analysis of whole genome sequence of Sarocladium strictum F4-1.</title>
        <authorList>
            <person name="Hu L."/>
            <person name="Jiang Y."/>
        </authorList>
    </citation>
    <scope>NUCLEOTIDE SEQUENCE</scope>
    <source>
        <strain evidence="4">F4-1</strain>
    </source>
</reference>
<organism evidence="4 5">
    <name type="scientific">Sarocladium strictum</name>
    <name type="common">Black bundle disease fungus</name>
    <name type="synonym">Acremonium strictum</name>
    <dbReference type="NCBI Taxonomy" id="5046"/>
    <lineage>
        <taxon>Eukaryota</taxon>
        <taxon>Fungi</taxon>
        <taxon>Dikarya</taxon>
        <taxon>Ascomycota</taxon>
        <taxon>Pezizomycotina</taxon>
        <taxon>Sordariomycetes</taxon>
        <taxon>Hypocreomycetidae</taxon>
        <taxon>Hypocreales</taxon>
        <taxon>Sarocladiaceae</taxon>
        <taxon>Sarocladium</taxon>
    </lineage>
</organism>
<keyword evidence="5" id="KW-1185">Reference proteome</keyword>
<keyword evidence="1" id="KW-0694">RNA-binding</keyword>
<dbReference type="EMBL" id="JAPDFR010000002">
    <property type="protein sequence ID" value="KAK0389490.1"/>
    <property type="molecule type" value="Genomic_DNA"/>
</dbReference>
<evidence type="ECO:0000256" key="2">
    <source>
        <dbReference type="SAM" id="MobiDB-lite"/>
    </source>
</evidence>
<gene>
    <name evidence="4" type="ORF">NLU13_3065</name>
</gene>